<dbReference type="GO" id="GO:0008883">
    <property type="term" value="F:glutamyl-tRNA reductase activity"/>
    <property type="evidence" value="ECO:0007669"/>
    <property type="project" value="InterPro"/>
</dbReference>
<dbReference type="GO" id="GO:0019353">
    <property type="term" value="P:protoporphyrinogen IX biosynthetic process from glutamate"/>
    <property type="evidence" value="ECO:0007669"/>
    <property type="project" value="TreeGrafter"/>
</dbReference>
<dbReference type="InterPro" id="IPR036453">
    <property type="entry name" value="GluRdtase_dimer_dom_sf"/>
</dbReference>
<dbReference type="InterPro" id="IPR006151">
    <property type="entry name" value="Shikm_DH/Glu-tRNA_Rdtase"/>
</dbReference>
<reference evidence="3" key="1">
    <citation type="submission" date="2020-05" db="EMBL/GenBank/DDBJ databases">
        <authorList>
            <person name="Chiriac C."/>
            <person name="Salcher M."/>
            <person name="Ghai R."/>
            <person name="Kavagutti S V."/>
        </authorList>
    </citation>
    <scope>NUCLEOTIDE SEQUENCE</scope>
</reference>
<proteinExistence type="predicted"/>
<sequence>MTGTGAQSMILEHADLARVMAVRNGRPILVVDVAVPRDVDPAAADLPGVTLLDMDDLRRFAEAGLAERRREVASVQAIIDEEVERFSAVSTAREVAPLVSALHTFGEEIRTAELDRLRARLGDLDARQLEAVESLTRGIVAKLLHEPTIALKDAAGSPKGERLADALRDLFEL</sequence>
<dbReference type="Pfam" id="PF00745">
    <property type="entry name" value="GlutR_dimer"/>
    <property type="match status" value="1"/>
</dbReference>
<protein>
    <submittedName>
        <fullName evidence="3">Unannotated protein</fullName>
    </submittedName>
</protein>
<dbReference type="InterPro" id="IPR015896">
    <property type="entry name" value="4pyrrol_synth_GluRdtase_dimer"/>
</dbReference>
<evidence type="ECO:0000259" key="2">
    <source>
        <dbReference type="Pfam" id="PF01488"/>
    </source>
</evidence>
<dbReference type="EMBL" id="CAEMXZ010000064">
    <property type="protein sequence ID" value="CAB4323694.1"/>
    <property type="molecule type" value="Genomic_DNA"/>
</dbReference>
<dbReference type="PANTHER" id="PTHR43013:SF1">
    <property type="entry name" value="GLUTAMYL-TRNA REDUCTASE"/>
    <property type="match status" value="1"/>
</dbReference>
<dbReference type="Pfam" id="PF01488">
    <property type="entry name" value="Shikimate_DH"/>
    <property type="match status" value="1"/>
</dbReference>
<name>A0A6J5YBW2_9ZZZZ</name>
<dbReference type="GO" id="GO:0050661">
    <property type="term" value="F:NADP binding"/>
    <property type="evidence" value="ECO:0007669"/>
    <property type="project" value="InterPro"/>
</dbReference>
<feature type="domain" description="Quinate/shikimate 5-dehydrogenase/glutamyl-tRNA reductase" evidence="2">
    <location>
        <begin position="2"/>
        <end position="59"/>
    </location>
</feature>
<organism evidence="3">
    <name type="scientific">freshwater metagenome</name>
    <dbReference type="NCBI Taxonomy" id="449393"/>
    <lineage>
        <taxon>unclassified sequences</taxon>
        <taxon>metagenomes</taxon>
        <taxon>ecological metagenomes</taxon>
    </lineage>
</organism>
<feature type="domain" description="Tetrapyrrole biosynthesis glutamyl-tRNA reductase dimerisation" evidence="1">
    <location>
        <begin position="75"/>
        <end position="173"/>
    </location>
</feature>
<dbReference type="AlphaFoldDB" id="A0A6J5YBW2"/>
<accession>A0A6J5YBW2</accession>
<dbReference type="Gene3D" id="3.40.50.720">
    <property type="entry name" value="NAD(P)-binding Rossmann-like Domain"/>
    <property type="match status" value="1"/>
</dbReference>
<dbReference type="PANTHER" id="PTHR43013">
    <property type="entry name" value="GLUTAMYL-TRNA REDUCTASE"/>
    <property type="match status" value="1"/>
</dbReference>
<gene>
    <name evidence="3" type="ORF">UFOPK1392_01451</name>
</gene>
<evidence type="ECO:0000259" key="1">
    <source>
        <dbReference type="Pfam" id="PF00745"/>
    </source>
</evidence>
<evidence type="ECO:0000313" key="3">
    <source>
        <dbReference type="EMBL" id="CAB4323694.1"/>
    </source>
</evidence>
<dbReference type="SUPFAM" id="SSF69075">
    <property type="entry name" value="Glutamyl tRNA-reductase dimerization domain"/>
    <property type="match status" value="1"/>
</dbReference>